<protein>
    <submittedName>
        <fullName evidence="2">Uncharacterized protein</fullName>
    </submittedName>
</protein>
<keyword evidence="1" id="KW-0175">Coiled coil</keyword>
<feature type="coiled-coil region" evidence="1">
    <location>
        <begin position="93"/>
        <end position="190"/>
    </location>
</feature>
<dbReference type="EMBL" id="JAGDFL010001222">
    <property type="protein sequence ID" value="KAG7377062.1"/>
    <property type="molecule type" value="Genomic_DNA"/>
</dbReference>
<reference evidence="2" key="1">
    <citation type="submission" date="2021-02" db="EMBL/GenBank/DDBJ databases">
        <authorList>
            <person name="Palmer J.M."/>
        </authorList>
    </citation>
    <scope>NUCLEOTIDE SEQUENCE</scope>
    <source>
        <strain evidence="2">SCRP23</strain>
    </source>
</reference>
<keyword evidence="3" id="KW-1185">Reference proteome</keyword>
<evidence type="ECO:0000256" key="1">
    <source>
        <dbReference type="SAM" id="Coils"/>
    </source>
</evidence>
<accession>A0A8T1V720</accession>
<evidence type="ECO:0000313" key="2">
    <source>
        <dbReference type="EMBL" id="KAG7377062.1"/>
    </source>
</evidence>
<name>A0A8T1V720_9STRA</name>
<dbReference type="AlphaFoldDB" id="A0A8T1V720"/>
<sequence length="228" mass="26472">MQQEVTWLKFQEQDLKDYCHSLAREWRETEEFAAVEQKLSDERVEQLAAELEASRLRLQEEQRACAELGTTCALQLGELACKTTWLESVTLVNVTLKSRLSAKIEEINELEAERDDWQQQASQLQREREEFQAEQAKQQQECLKLQKELRSAQLGELKSQQQLRIAQMTAKQAQCEQERLQMKLNAVEADTDVATFKENLLPQLNVPFTPKQHDVGRLATLRNTKRSL</sequence>
<comment type="caution">
    <text evidence="2">The sequence shown here is derived from an EMBL/GenBank/DDBJ whole genome shotgun (WGS) entry which is preliminary data.</text>
</comment>
<proteinExistence type="predicted"/>
<organism evidence="2 3">
    <name type="scientific">Phytophthora boehmeriae</name>
    <dbReference type="NCBI Taxonomy" id="109152"/>
    <lineage>
        <taxon>Eukaryota</taxon>
        <taxon>Sar</taxon>
        <taxon>Stramenopiles</taxon>
        <taxon>Oomycota</taxon>
        <taxon>Peronosporomycetes</taxon>
        <taxon>Peronosporales</taxon>
        <taxon>Peronosporaceae</taxon>
        <taxon>Phytophthora</taxon>
    </lineage>
</organism>
<evidence type="ECO:0000313" key="3">
    <source>
        <dbReference type="Proteomes" id="UP000693981"/>
    </source>
</evidence>
<gene>
    <name evidence="2" type="ORF">PHYBOEH_001152</name>
</gene>
<dbReference type="Proteomes" id="UP000693981">
    <property type="component" value="Unassembled WGS sequence"/>
</dbReference>